<comment type="caution">
    <text evidence="10">The sequence shown here is derived from an EMBL/GenBank/DDBJ whole genome shotgun (WGS) entry which is preliminary data.</text>
</comment>
<dbReference type="PANTHER" id="PTHR11972:SF153">
    <property type="entry name" value="SUPEROXIDE-GENERATING NADPH OXIDASE HEAVY CHAIN SUBUNIT A"/>
    <property type="match status" value="1"/>
</dbReference>
<keyword evidence="2 8" id="KW-0812">Transmembrane</keyword>
<evidence type="ECO:0000313" key="11">
    <source>
        <dbReference type="Proteomes" id="UP001498398"/>
    </source>
</evidence>
<organism evidence="10 11">
    <name type="scientific">Marasmiellus scandens</name>
    <dbReference type="NCBI Taxonomy" id="2682957"/>
    <lineage>
        <taxon>Eukaryota</taxon>
        <taxon>Fungi</taxon>
        <taxon>Dikarya</taxon>
        <taxon>Basidiomycota</taxon>
        <taxon>Agaricomycotina</taxon>
        <taxon>Agaricomycetes</taxon>
        <taxon>Agaricomycetidae</taxon>
        <taxon>Agaricales</taxon>
        <taxon>Marasmiineae</taxon>
        <taxon>Omphalotaceae</taxon>
        <taxon>Marasmiellus</taxon>
    </lineage>
</organism>
<reference evidence="10 11" key="1">
    <citation type="submission" date="2024-01" db="EMBL/GenBank/DDBJ databases">
        <title>A draft genome for the cacao thread blight pathogen Marasmiellus scandens.</title>
        <authorList>
            <person name="Baruah I.K."/>
            <person name="Leung J."/>
            <person name="Bukari Y."/>
            <person name="Amoako-Attah I."/>
            <person name="Meinhardt L.W."/>
            <person name="Bailey B.A."/>
            <person name="Cohen S.P."/>
        </authorList>
    </citation>
    <scope>NUCLEOTIDE SEQUENCE [LARGE SCALE GENOMIC DNA]</scope>
    <source>
        <strain evidence="10 11">GH-19</strain>
    </source>
</reference>
<comment type="subcellular location">
    <subcellularLocation>
        <location evidence="1">Membrane</location>
        <topology evidence="1">Multi-pass membrane protein</topology>
    </subcellularLocation>
</comment>
<evidence type="ECO:0000256" key="7">
    <source>
        <dbReference type="ARBA" id="ARBA00023136"/>
    </source>
</evidence>
<feature type="domain" description="FAD-binding FR-type" evidence="9">
    <location>
        <begin position="319"/>
        <end position="452"/>
    </location>
</feature>
<dbReference type="PANTHER" id="PTHR11972">
    <property type="entry name" value="NADPH OXIDASE"/>
    <property type="match status" value="1"/>
</dbReference>
<dbReference type="SFLD" id="SFLDG01169">
    <property type="entry name" value="NADPH_oxidase_subgroup_(NOX)"/>
    <property type="match status" value="1"/>
</dbReference>
<dbReference type="Gene3D" id="3.40.50.80">
    <property type="entry name" value="Nucleotide-binding domain of ferredoxin-NADP reductase (FNR) module"/>
    <property type="match status" value="1"/>
</dbReference>
<keyword evidence="5" id="KW-0560">Oxidoreductase</keyword>
<accession>A0ABR1J3N9</accession>
<keyword evidence="4 8" id="KW-1133">Transmembrane helix</keyword>
<protein>
    <recommendedName>
        <fullName evidence="9">FAD-binding FR-type domain-containing protein</fullName>
    </recommendedName>
</protein>
<feature type="transmembrane region" description="Helical" evidence="8">
    <location>
        <begin position="174"/>
        <end position="195"/>
    </location>
</feature>
<evidence type="ECO:0000256" key="5">
    <source>
        <dbReference type="ARBA" id="ARBA00023002"/>
    </source>
</evidence>
<dbReference type="SFLD" id="SFLDG01168">
    <property type="entry name" value="Ferric_reductase_subgroup_(FRE"/>
    <property type="match status" value="1"/>
</dbReference>
<dbReference type="SUPFAM" id="SSF63380">
    <property type="entry name" value="Riboflavin synthase domain-like"/>
    <property type="match status" value="1"/>
</dbReference>
<feature type="transmembrane region" description="Helical" evidence="8">
    <location>
        <begin position="131"/>
        <end position="153"/>
    </location>
</feature>
<evidence type="ECO:0000259" key="9">
    <source>
        <dbReference type="PROSITE" id="PS51384"/>
    </source>
</evidence>
<evidence type="ECO:0000256" key="8">
    <source>
        <dbReference type="SAM" id="Phobius"/>
    </source>
</evidence>
<dbReference type="PRINTS" id="PR00466">
    <property type="entry name" value="GP91PHOX"/>
</dbReference>
<evidence type="ECO:0000256" key="2">
    <source>
        <dbReference type="ARBA" id="ARBA00022692"/>
    </source>
</evidence>
<sequence length="611" mass="69452">MVAGKGLKGKGKSKTYTKSGLDFADHSSAFVDHVLESAPPKSSQHGKTGLRESQIFQTAALSPLIAAPKEPPVKSSSLGKSVKLWYINWGGAQLFWGAWVLVHLLFFGLGFVSYQLWDNAGNARGVLGPTYALAGAAALVLYVNAIFILLPVCRNFISLLRRTSLNAIIPFDKSITFHEATGWSIVFFTLIHIVAHEINFYKLATINPSTVNAGQRFTTFLTLNFTTGPGITGWLMCLLLGIITFFAMEKRRKANYERFWYSHHLFILFFVFWQLHGMFCMIKTDREPFCSWKSVGSFWRFWLVGGVIWIYERILREIRSRHITYIVKVIQHPSHVMEFQIKKQKTTYRAGQYIYLSCPEISYFQWHPFTITSSPEEDYISIHIRVVGDFTRALAKAVGCDFREDINEKMEEKTGELAAGGVVVRTWTNTPNMNATLPRVMMDGPFGSASEDYFKYETAFLIGAGNGITPFASILKSIWYRMNYFNHKKPTRLSKVYLLWVVRDFTSVEWFHSLLHAIEEQDTMFKIDISVYLTGKTEGGEPLATLRAPTHYGRPSWDKVFGNLSRNHPGTDVGVFYCGPPTLSKQLHLMCNRWSDPLPSGTSFCYGKENF</sequence>
<keyword evidence="7 8" id="KW-0472">Membrane</keyword>
<evidence type="ECO:0000256" key="3">
    <source>
        <dbReference type="ARBA" id="ARBA00022982"/>
    </source>
</evidence>
<dbReference type="Proteomes" id="UP001498398">
    <property type="component" value="Unassembled WGS sequence"/>
</dbReference>
<dbReference type="Pfam" id="PF08022">
    <property type="entry name" value="FAD_binding_8"/>
    <property type="match status" value="1"/>
</dbReference>
<keyword evidence="3" id="KW-0249">Electron transport</keyword>
<feature type="transmembrane region" description="Helical" evidence="8">
    <location>
        <begin position="291"/>
        <end position="311"/>
    </location>
</feature>
<evidence type="ECO:0000256" key="1">
    <source>
        <dbReference type="ARBA" id="ARBA00004141"/>
    </source>
</evidence>
<evidence type="ECO:0000256" key="6">
    <source>
        <dbReference type="ARBA" id="ARBA00023065"/>
    </source>
</evidence>
<dbReference type="InterPro" id="IPR017938">
    <property type="entry name" value="Riboflavin_synthase-like_b-brl"/>
</dbReference>
<dbReference type="CDD" id="cd06186">
    <property type="entry name" value="NOX_Duox_like_FAD_NADP"/>
    <property type="match status" value="1"/>
</dbReference>
<dbReference type="SFLD" id="SFLDS00052">
    <property type="entry name" value="Ferric_Reductase_Domain"/>
    <property type="match status" value="1"/>
</dbReference>
<dbReference type="Pfam" id="PF08030">
    <property type="entry name" value="NAD_binding_6"/>
    <property type="match status" value="1"/>
</dbReference>
<keyword evidence="11" id="KW-1185">Reference proteome</keyword>
<dbReference type="InterPro" id="IPR013121">
    <property type="entry name" value="Fe_red_NAD-bd_6"/>
</dbReference>
<evidence type="ECO:0000256" key="4">
    <source>
        <dbReference type="ARBA" id="ARBA00022989"/>
    </source>
</evidence>
<proteinExistence type="predicted"/>
<feature type="transmembrane region" description="Helical" evidence="8">
    <location>
        <begin position="260"/>
        <end position="279"/>
    </location>
</feature>
<dbReference type="InterPro" id="IPR039261">
    <property type="entry name" value="FNR_nucleotide-bd"/>
</dbReference>
<evidence type="ECO:0000313" key="10">
    <source>
        <dbReference type="EMBL" id="KAK7449242.1"/>
    </source>
</evidence>
<dbReference type="InterPro" id="IPR050369">
    <property type="entry name" value="RBOH/FRE"/>
</dbReference>
<dbReference type="InterPro" id="IPR013130">
    <property type="entry name" value="Fe3_Rdtase_TM_dom"/>
</dbReference>
<dbReference type="InterPro" id="IPR013112">
    <property type="entry name" value="FAD-bd_8"/>
</dbReference>
<dbReference type="Gene3D" id="2.40.30.10">
    <property type="entry name" value="Translation factors"/>
    <property type="match status" value="1"/>
</dbReference>
<feature type="transmembrane region" description="Helical" evidence="8">
    <location>
        <begin position="84"/>
        <end position="111"/>
    </location>
</feature>
<dbReference type="PROSITE" id="PS51384">
    <property type="entry name" value="FAD_FR"/>
    <property type="match status" value="1"/>
</dbReference>
<keyword evidence="6" id="KW-0813">Transport</keyword>
<dbReference type="EMBL" id="JBANRG010000036">
    <property type="protein sequence ID" value="KAK7449242.1"/>
    <property type="molecule type" value="Genomic_DNA"/>
</dbReference>
<dbReference type="Pfam" id="PF01794">
    <property type="entry name" value="Ferric_reduct"/>
    <property type="match status" value="1"/>
</dbReference>
<dbReference type="InterPro" id="IPR000778">
    <property type="entry name" value="Cyt_b245_heavy_chain"/>
</dbReference>
<gene>
    <name evidence="10" type="ORF">VKT23_013387</name>
</gene>
<dbReference type="InterPro" id="IPR017927">
    <property type="entry name" value="FAD-bd_FR_type"/>
</dbReference>
<feature type="transmembrane region" description="Helical" evidence="8">
    <location>
        <begin position="231"/>
        <end position="248"/>
    </location>
</feature>
<keyword evidence="6" id="KW-0406">Ion transport</keyword>
<dbReference type="SUPFAM" id="SSF52343">
    <property type="entry name" value="Ferredoxin reductase-like, C-terminal NADP-linked domain"/>
    <property type="match status" value="1"/>
</dbReference>
<name>A0ABR1J3N9_9AGAR</name>